<gene>
    <name evidence="1" type="primary">lytC_12</name>
    <name evidence="1" type="ORF">OXPF_28050</name>
</gene>
<dbReference type="InterPro" id="IPR007253">
    <property type="entry name" value="Cell_wall-bd_2"/>
</dbReference>
<dbReference type="PATRIC" id="fig|36849.3.peg.2966"/>
<sequence length="682" mass="73663">MKRKIKSILSYIMVFLLAFSTLNIFGINARAADQSLLQKVNAAIEKTHNYIIKNNTWSSDWKTVAFNKSGLSLPEGYNSSYLKGAAKSLEESGGYFYKVTDYERTALAVTAAGGDPANVGGYNLLDKIYNFNDPQYPDREIDFQGLNGVVYGLIALDSKNYEVPAGAKYTREYMLDYILNNRNSDGGWDLNMNGTKSDVDITAMTLISLAPHHDYVSAGGKTVKDAVDGAVEWLSKAQRQDGGFNSWLTENNSESCAQAIIGLCANGVDPAGPQFTKDTNLIENILKFQQKSGEFYHLLDGREGVNGMATEQAYQAIIAYRDFANGKGSIYWFDGGKTPEADDMKAESISQTTNYYADGPGIDQDIFIVTGEESTQRLYGQDRFETSLKIAEKLASYVDGGKFQNVVISSGLNFPDSLSGSVLAKKLNAPILLTGNNAAESQKAINYVNSNLDKSGNIYILGGEGAVDISIENSLKELGYSNIKRIWGQDRFETSGAIAGELNVAAGTPVVIVNGMSFADALSAGAAASIKGYPVLLSDKDTLPSNIKSYISNIKPSDVYVIGGEGVLAKSIESEISSLNPSSKITRLFGMDRYQTSLRVNEFFNYNEYVLLATGEDYPDALSGCALAAAINGSILLVDDTSINTQLQFINKDNTNSVIILGGSAVVSGTIENAAKQVLSVQ</sequence>
<keyword evidence="1" id="KW-0378">Hydrolase</keyword>
<dbReference type="PANTHER" id="PTHR30032:SF8">
    <property type="entry name" value="GERMINATION-SPECIFIC N-ACETYLMURAMOYL-L-ALANINE AMIDASE"/>
    <property type="match status" value="1"/>
</dbReference>
<proteinExistence type="predicted"/>
<organism evidence="1 2">
    <name type="scientific">Oxobacter pfennigii</name>
    <dbReference type="NCBI Taxonomy" id="36849"/>
    <lineage>
        <taxon>Bacteria</taxon>
        <taxon>Bacillati</taxon>
        <taxon>Bacillota</taxon>
        <taxon>Clostridia</taxon>
        <taxon>Eubacteriales</taxon>
        <taxon>Clostridiaceae</taxon>
        <taxon>Oxobacter</taxon>
    </lineage>
</organism>
<dbReference type="EMBL" id="LKET01000039">
    <property type="protein sequence ID" value="KPU43364.1"/>
    <property type="molecule type" value="Genomic_DNA"/>
</dbReference>
<dbReference type="EC" id="3.5.1.28" evidence="1"/>
<dbReference type="InterPro" id="IPR051922">
    <property type="entry name" value="Bact_Sporulation_Assoc"/>
</dbReference>
<dbReference type="Pfam" id="PF04122">
    <property type="entry name" value="CW_binding_2"/>
    <property type="match status" value="3"/>
</dbReference>
<evidence type="ECO:0000313" key="2">
    <source>
        <dbReference type="Proteomes" id="UP000050326"/>
    </source>
</evidence>
<dbReference type="GO" id="GO:0008745">
    <property type="term" value="F:N-acetylmuramoyl-L-alanine amidase activity"/>
    <property type="evidence" value="ECO:0007669"/>
    <property type="project" value="UniProtKB-EC"/>
</dbReference>
<dbReference type="SUPFAM" id="SSF48239">
    <property type="entry name" value="Terpenoid cyclases/Protein prenyltransferases"/>
    <property type="match status" value="1"/>
</dbReference>
<protein>
    <submittedName>
        <fullName evidence="1">N-acetylmuramoyl-L-alanine amidase LytC</fullName>
        <ecNumber evidence="1">3.5.1.28</ecNumber>
    </submittedName>
</protein>
<accession>A0A0P8W6J0</accession>
<evidence type="ECO:0000313" key="1">
    <source>
        <dbReference type="EMBL" id="KPU43364.1"/>
    </source>
</evidence>
<dbReference type="PANTHER" id="PTHR30032">
    <property type="entry name" value="N-ACETYLMURAMOYL-L-ALANINE AMIDASE-RELATED"/>
    <property type="match status" value="1"/>
</dbReference>
<dbReference type="RefSeq" id="WP_054875814.1">
    <property type="nucleotide sequence ID" value="NZ_LKET01000039.1"/>
</dbReference>
<dbReference type="OrthoDB" id="3171015at2"/>
<name>A0A0P8W6J0_9CLOT</name>
<dbReference type="Proteomes" id="UP000050326">
    <property type="component" value="Unassembled WGS sequence"/>
</dbReference>
<dbReference type="Gene3D" id="3.40.50.12090">
    <property type="match status" value="2"/>
</dbReference>
<keyword evidence="2" id="KW-1185">Reference proteome</keyword>
<dbReference type="Gene3D" id="1.50.10.20">
    <property type="match status" value="1"/>
</dbReference>
<comment type="caution">
    <text evidence="1">The sequence shown here is derived from an EMBL/GenBank/DDBJ whole genome shotgun (WGS) entry which is preliminary data.</text>
</comment>
<dbReference type="STRING" id="36849.OXPF_28050"/>
<dbReference type="AlphaFoldDB" id="A0A0P8W6J0"/>
<reference evidence="1 2" key="1">
    <citation type="submission" date="2015-09" db="EMBL/GenBank/DDBJ databases">
        <title>Genome sequence of Oxobacter pfennigii DSM 3222.</title>
        <authorList>
            <person name="Poehlein A."/>
            <person name="Bengelsdorf F.R."/>
            <person name="Schiel-Bengelsdorf B."/>
            <person name="Duerre P."/>
            <person name="Daniel R."/>
        </authorList>
    </citation>
    <scope>NUCLEOTIDE SEQUENCE [LARGE SCALE GENOMIC DNA]</scope>
    <source>
        <strain evidence="1 2">DSM 3222</strain>
    </source>
</reference>
<dbReference type="InterPro" id="IPR008930">
    <property type="entry name" value="Terpenoid_cyclase/PrenylTrfase"/>
</dbReference>
<dbReference type="CDD" id="cd00688">
    <property type="entry name" value="ISOPREN_C2_like"/>
    <property type="match status" value="1"/>
</dbReference>